<keyword evidence="2" id="KW-1185">Reference proteome</keyword>
<proteinExistence type="predicted"/>
<name>A0ABR9V006_9CHRO</name>
<evidence type="ECO:0000313" key="2">
    <source>
        <dbReference type="Proteomes" id="UP000651156"/>
    </source>
</evidence>
<accession>A0ABR9V006</accession>
<dbReference type="RefSeq" id="WP_193934948.1">
    <property type="nucleotide sequence ID" value="NZ_CAWPMZ010000006.1"/>
</dbReference>
<gene>
    <name evidence="1" type="ORF">IQ230_25245</name>
</gene>
<dbReference type="Proteomes" id="UP000651156">
    <property type="component" value="Unassembled WGS sequence"/>
</dbReference>
<evidence type="ECO:0000313" key="1">
    <source>
        <dbReference type="EMBL" id="MBE9193573.1"/>
    </source>
</evidence>
<comment type="caution">
    <text evidence="1">The sequence shown here is derived from an EMBL/GenBank/DDBJ whole genome shotgun (WGS) entry which is preliminary data.</text>
</comment>
<dbReference type="EMBL" id="JADEWN010000105">
    <property type="protein sequence ID" value="MBE9193573.1"/>
    <property type="molecule type" value="Genomic_DNA"/>
</dbReference>
<organism evidence="1 2">
    <name type="scientific">Gloeocapsopsis crepidinum LEGE 06123</name>
    <dbReference type="NCBI Taxonomy" id="588587"/>
    <lineage>
        <taxon>Bacteria</taxon>
        <taxon>Bacillati</taxon>
        <taxon>Cyanobacteriota</taxon>
        <taxon>Cyanophyceae</taxon>
        <taxon>Oscillatoriophycideae</taxon>
        <taxon>Chroococcales</taxon>
        <taxon>Chroococcaceae</taxon>
        <taxon>Gloeocapsopsis</taxon>
    </lineage>
</organism>
<sequence>MLQLTEDSGDARANGRFARCDAPRTWSAVAGKVDSQFFKGAKLAKRL</sequence>
<reference evidence="1 2" key="1">
    <citation type="submission" date="2020-10" db="EMBL/GenBank/DDBJ databases">
        <authorList>
            <person name="Castelo-Branco R."/>
            <person name="Eusebio N."/>
            <person name="Adriana R."/>
            <person name="Vieira A."/>
            <person name="Brugerolle De Fraissinette N."/>
            <person name="Rezende De Castro R."/>
            <person name="Schneider M.P."/>
            <person name="Vasconcelos V."/>
            <person name="Leao P.N."/>
        </authorList>
    </citation>
    <scope>NUCLEOTIDE SEQUENCE [LARGE SCALE GENOMIC DNA]</scope>
    <source>
        <strain evidence="1 2">LEGE 06123</strain>
    </source>
</reference>
<protein>
    <submittedName>
        <fullName evidence="1">Uncharacterized protein</fullName>
    </submittedName>
</protein>